<evidence type="ECO:0000313" key="7">
    <source>
        <dbReference type="EMBL" id="EAX97204.1"/>
    </source>
</evidence>
<dbReference type="SUPFAM" id="SSF47095">
    <property type="entry name" value="HMG-box"/>
    <property type="match status" value="1"/>
</dbReference>
<keyword evidence="3 4" id="KW-0539">Nucleus</keyword>
<dbReference type="GO" id="GO:0003677">
    <property type="term" value="F:DNA binding"/>
    <property type="evidence" value="ECO:0007669"/>
    <property type="project" value="UniProtKB-UniRule"/>
</dbReference>
<feature type="DNA-binding region" description="HMG box" evidence="4">
    <location>
        <begin position="57"/>
        <end position="125"/>
    </location>
</feature>
<dbReference type="Gene3D" id="1.10.30.10">
    <property type="entry name" value="High mobility group box domain"/>
    <property type="match status" value="1"/>
</dbReference>
<gene>
    <name evidence="7" type="ORF">TVAG_218180</name>
</gene>
<dbReference type="SMR" id="A2FD11"/>
<dbReference type="PANTHER" id="PTHR48112">
    <property type="entry name" value="HIGH MOBILITY GROUP PROTEIN DSP1"/>
    <property type="match status" value="1"/>
</dbReference>
<dbReference type="EMBL" id="DS113725">
    <property type="protein sequence ID" value="EAX97204.1"/>
    <property type="molecule type" value="Genomic_DNA"/>
</dbReference>
<evidence type="ECO:0000256" key="3">
    <source>
        <dbReference type="ARBA" id="ARBA00023242"/>
    </source>
</evidence>
<name>A2FD11_TRIV3</name>
<dbReference type="Proteomes" id="UP000001542">
    <property type="component" value="Unassembled WGS sequence"/>
</dbReference>
<dbReference type="AlphaFoldDB" id="A2FD11"/>
<dbReference type="GO" id="GO:0005634">
    <property type="term" value="C:nucleus"/>
    <property type="evidence" value="ECO:0007669"/>
    <property type="project" value="UniProtKB-SubCell"/>
</dbReference>
<dbReference type="OrthoDB" id="1919336at2759"/>
<dbReference type="Pfam" id="PF00505">
    <property type="entry name" value="HMG_box"/>
    <property type="match status" value="1"/>
</dbReference>
<dbReference type="KEGG" id="tva:4754983"/>
<evidence type="ECO:0000256" key="4">
    <source>
        <dbReference type="PROSITE-ProRule" id="PRU00267"/>
    </source>
</evidence>
<organism evidence="7 8">
    <name type="scientific">Trichomonas vaginalis (strain ATCC PRA-98 / G3)</name>
    <dbReference type="NCBI Taxonomy" id="412133"/>
    <lineage>
        <taxon>Eukaryota</taxon>
        <taxon>Metamonada</taxon>
        <taxon>Parabasalia</taxon>
        <taxon>Trichomonadida</taxon>
        <taxon>Trichomonadidae</taxon>
        <taxon>Trichomonas</taxon>
    </lineage>
</organism>
<dbReference type="InParanoid" id="A2FD11"/>
<accession>A2FD11</accession>
<keyword evidence="8" id="KW-1185">Reference proteome</keyword>
<dbReference type="InterPro" id="IPR009071">
    <property type="entry name" value="HMG_box_dom"/>
</dbReference>
<evidence type="ECO:0000256" key="1">
    <source>
        <dbReference type="ARBA" id="ARBA00004123"/>
    </source>
</evidence>
<evidence type="ECO:0000256" key="5">
    <source>
        <dbReference type="SAM" id="MobiDB-lite"/>
    </source>
</evidence>
<dbReference type="PANTHER" id="PTHR48112:SF32">
    <property type="entry name" value="HIGH MOBILITY GROUP PROTEIN B3"/>
    <property type="match status" value="1"/>
</dbReference>
<protein>
    <submittedName>
        <fullName evidence="7">HMG box family protein</fullName>
    </submittedName>
</protein>
<dbReference type="CDD" id="cd00084">
    <property type="entry name" value="HMG-box_SF"/>
    <property type="match status" value="1"/>
</dbReference>
<dbReference type="RefSeq" id="XP_001310134.1">
    <property type="nucleotide sequence ID" value="XM_001310133.1"/>
</dbReference>
<dbReference type="InterPro" id="IPR036910">
    <property type="entry name" value="HMG_box_dom_sf"/>
</dbReference>
<keyword evidence="2 4" id="KW-0238">DNA-binding</keyword>
<dbReference type="VEuPathDB" id="TrichDB:TVAG_218180"/>
<feature type="domain" description="HMG box" evidence="6">
    <location>
        <begin position="57"/>
        <end position="125"/>
    </location>
</feature>
<comment type="subcellular location">
    <subcellularLocation>
        <location evidence="1">Nucleus</location>
    </subcellularLocation>
</comment>
<evidence type="ECO:0000313" key="8">
    <source>
        <dbReference type="Proteomes" id="UP000001542"/>
    </source>
</evidence>
<reference evidence="7" key="1">
    <citation type="submission" date="2006-10" db="EMBL/GenBank/DDBJ databases">
        <authorList>
            <person name="Amadeo P."/>
            <person name="Zhao Q."/>
            <person name="Wortman J."/>
            <person name="Fraser-Liggett C."/>
            <person name="Carlton J."/>
        </authorList>
    </citation>
    <scope>NUCLEOTIDE SEQUENCE</scope>
    <source>
        <strain evidence="7">G3</strain>
    </source>
</reference>
<proteinExistence type="predicted"/>
<evidence type="ECO:0000256" key="2">
    <source>
        <dbReference type="ARBA" id="ARBA00023125"/>
    </source>
</evidence>
<feature type="region of interest" description="Disordered" evidence="5">
    <location>
        <begin position="39"/>
        <end position="59"/>
    </location>
</feature>
<dbReference type="VEuPathDB" id="TrichDB:TVAGG3_0422970"/>
<evidence type="ECO:0000259" key="6">
    <source>
        <dbReference type="PROSITE" id="PS50118"/>
    </source>
</evidence>
<reference evidence="7" key="2">
    <citation type="journal article" date="2007" name="Science">
        <title>Draft genome sequence of the sexually transmitted pathogen Trichomonas vaginalis.</title>
        <authorList>
            <person name="Carlton J.M."/>
            <person name="Hirt R.P."/>
            <person name="Silva J.C."/>
            <person name="Delcher A.L."/>
            <person name="Schatz M."/>
            <person name="Zhao Q."/>
            <person name="Wortman J.R."/>
            <person name="Bidwell S.L."/>
            <person name="Alsmark U.C.M."/>
            <person name="Besteiro S."/>
            <person name="Sicheritz-Ponten T."/>
            <person name="Noel C.J."/>
            <person name="Dacks J.B."/>
            <person name="Foster P.G."/>
            <person name="Simillion C."/>
            <person name="Van de Peer Y."/>
            <person name="Miranda-Saavedra D."/>
            <person name="Barton G.J."/>
            <person name="Westrop G.D."/>
            <person name="Mueller S."/>
            <person name="Dessi D."/>
            <person name="Fiori P.L."/>
            <person name="Ren Q."/>
            <person name="Paulsen I."/>
            <person name="Zhang H."/>
            <person name="Bastida-Corcuera F.D."/>
            <person name="Simoes-Barbosa A."/>
            <person name="Brown M.T."/>
            <person name="Hayes R.D."/>
            <person name="Mukherjee M."/>
            <person name="Okumura C.Y."/>
            <person name="Schneider R."/>
            <person name="Smith A.J."/>
            <person name="Vanacova S."/>
            <person name="Villalvazo M."/>
            <person name="Haas B.J."/>
            <person name="Pertea M."/>
            <person name="Feldblyum T.V."/>
            <person name="Utterback T.R."/>
            <person name="Shu C.L."/>
            <person name="Osoegawa K."/>
            <person name="de Jong P.J."/>
            <person name="Hrdy I."/>
            <person name="Horvathova L."/>
            <person name="Zubacova Z."/>
            <person name="Dolezal P."/>
            <person name="Malik S.B."/>
            <person name="Logsdon J.M. Jr."/>
            <person name="Henze K."/>
            <person name="Gupta A."/>
            <person name="Wang C.C."/>
            <person name="Dunne R.L."/>
            <person name="Upcroft J.A."/>
            <person name="Upcroft P."/>
            <person name="White O."/>
            <person name="Salzberg S.L."/>
            <person name="Tang P."/>
            <person name="Chiu C.-H."/>
            <person name="Lee Y.-S."/>
            <person name="Embley T.M."/>
            <person name="Coombs G.H."/>
            <person name="Mottram J.C."/>
            <person name="Tachezy J."/>
            <person name="Fraser-Liggett C.M."/>
            <person name="Johnson P.J."/>
        </authorList>
    </citation>
    <scope>NUCLEOTIDE SEQUENCE [LARGE SCALE GENOMIC DNA]</scope>
    <source>
        <strain evidence="7">G3</strain>
    </source>
</reference>
<sequence length="160" mass="18885">MDLLMELRIKFNVKIIMDFELLPQTFLTMTKNTVILSIPPSMAGKNKDKDGNKSNKMPKLPNPYFMFCKERRQILQAENSQISSREITKKLAEEWKNLPEIEKSRYNERYREELAKFYKEKEKLEHPQPMQNTLFLKLLSVDGRIINIPAQLSAGPFMQF</sequence>
<dbReference type="InterPro" id="IPR050342">
    <property type="entry name" value="HMGB"/>
</dbReference>
<dbReference type="PROSITE" id="PS50118">
    <property type="entry name" value="HMG_BOX_2"/>
    <property type="match status" value="1"/>
</dbReference>
<dbReference type="SMART" id="SM00398">
    <property type="entry name" value="HMG"/>
    <property type="match status" value="1"/>
</dbReference>